<dbReference type="EMBL" id="MTJN01000002">
    <property type="protein sequence ID" value="OOV07650.1"/>
    <property type="molecule type" value="Genomic_DNA"/>
</dbReference>
<gene>
    <name evidence="1" type="ORF">RF819_13775</name>
</gene>
<protein>
    <submittedName>
        <fullName evidence="1">Uncharacterized protein</fullName>
    </submittedName>
</protein>
<name>A0A1T1AU76_RHOFE</name>
<reference evidence="1 2" key="1">
    <citation type="submission" date="2017-01" db="EMBL/GenBank/DDBJ databases">
        <title>Genome sequencing of Rhodoferax fermentans JCM 7819.</title>
        <authorList>
            <person name="Kim Y.J."/>
            <person name="Farh M.E.-A."/>
            <person name="Yang D.-C."/>
        </authorList>
    </citation>
    <scope>NUCLEOTIDE SEQUENCE [LARGE SCALE GENOMIC DNA]</scope>
    <source>
        <strain evidence="1 2">JCM 7819</strain>
    </source>
</reference>
<sequence length="69" mass="7519">MGPGPIRRYEDAACKLNENGSRLELKQQPFFQPSAVIWRNAWATTATGCQKKGAKSNKLAAQTAQVNGI</sequence>
<organism evidence="1 2">
    <name type="scientific">Rhodoferax fermentans</name>
    <dbReference type="NCBI Taxonomy" id="28066"/>
    <lineage>
        <taxon>Bacteria</taxon>
        <taxon>Pseudomonadati</taxon>
        <taxon>Pseudomonadota</taxon>
        <taxon>Betaproteobacteria</taxon>
        <taxon>Burkholderiales</taxon>
        <taxon>Comamonadaceae</taxon>
        <taxon>Rhodoferax</taxon>
    </lineage>
</organism>
<comment type="caution">
    <text evidence="1">The sequence shown here is derived from an EMBL/GenBank/DDBJ whole genome shotgun (WGS) entry which is preliminary data.</text>
</comment>
<dbReference type="STRING" id="28066.RF819_13775"/>
<evidence type="ECO:0000313" key="2">
    <source>
        <dbReference type="Proteomes" id="UP000190750"/>
    </source>
</evidence>
<evidence type="ECO:0000313" key="1">
    <source>
        <dbReference type="EMBL" id="OOV07650.1"/>
    </source>
</evidence>
<keyword evidence="2" id="KW-1185">Reference proteome</keyword>
<proteinExistence type="predicted"/>
<dbReference type="AlphaFoldDB" id="A0A1T1AU76"/>
<dbReference type="Proteomes" id="UP000190750">
    <property type="component" value="Unassembled WGS sequence"/>
</dbReference>
<accession>A0A1T1AU76</accession>